<protein>
    <recommendedName>
        <fullName evidence="3">Transposase</fullName>
    </recommendedName>
</protein>
<proteinExistence type="predicted"/>
<dbReference type="AlphaFoldDB" id="A0ABD1E150"/>
<dbReference type="PANTHER" id="PTHR47326">
    <property type="entry name" value="TRANSPOSABLE ELEMENT TC3 TRANSPOSASE-LIKE PROTEIN"/>
    <property type="match status" value="1"/>
</dbReference>
<evidence type="ECO:0000313" key="1">
    <source>
        <dbReference type="EMBL" id="KAL1488293.1"/>
    </source>
</evidence>
<reference evidence="1 2" key="1">
    <citation type="submission" date="2024-05" db="EMBL/GenBank/DDBJ databases">
        <title>Genetic variation in Jamaican populations of the coffee berry borer (Hypothenemus hampei).</title>
        <authorList>
            <person name="Errbii M."/>
            <person name="Myrie A."/>
        </authorList>
    </citation>
    <scope>NUCLEOTIDE SEQUENCE [LARGE SCALE GENOMIC DNA]</scope>
    <source>
        <strain evidence="1">JA-Hopewell-2020-01-JO</strain>
        <tissue evidence="1">Whole body</tissue>
    </source>
</reference>
<dbReference type="PANTHER" id="PTHR47326:SF1">
    <property type="entry name" value="HTH PSQ-TYPE DOMAIN-CONTAINING PROTEIN"/>
    <property type="match status" value="1"/>
</dbReference>
<gene>
    <name evidence="1" type="ORF">ABEB36_015242</name>
</gene>
<accession>A0ABD1E150</accession>
<dbReference type="Proteomes" id="UP001566132">
    <property type="component" value="Unassembled WGS sequence"/>
</dbReference>
<keyword evidence="2" id="KW-1185">Reference proteome</keyword>
<evidence type="ECO:0008006" key="3">
    <source>
        <dbReference type="Google" id="ProtNLM"/>
    </source>
</evidence>
<name>A0ABD1E150_HYPHA</name>
<comment type="caution">
    <text evidence="1">The sequence shown here is derived from an EMBL/GenBank/DDBJ whole genome shotgun (WGS) entry which is preliminary data.</text>
</comment>
<sequence>MKIPNTNEVVRPQKIDDNTKINALLAFEENPITPARQVARENLISNTSLLKILKNQNIRPYKMQIHQELLEDDRDRRIEFCERTMNDVHQLEIYMDWILFTDESTFTLDLPNFQEIEKKDKGLMYGHKKMNTIQASSSKFWSVLYEDGQEFTTCILRMDMNVISK</sequence>
<organism evidence="1 2">
    <name type="scientific">Hypothenemus hampei</name>
    <name type="common">Coffee berry borer</name>
    <dbReference type="NCBI Taxonomy" id="57062"/>
    <lineage>
        <taxon>Eukaryota</taxon>
        <taxon>Metazoa</taxon>
        <taxon>Ecdysozoa</taxon>
        <taxon>Arthropoda</taxon>
        <taxon>Hexapoda</taxon>
        <taxon>Insecta</taxon>
        <taxon>Pterygota</taxon>
        <taxon>Neoptera</taxon>
        <taxon>Endopterygota</taxon>
        <taxon>Coleoptera</taxon>
        <taxon>Polyphaga</taxon>
        <taxon>Cucujiformia</taxon>
        <taxon>Curculionidae</taxon>
        <taxon>Scolytinae</taxon>
        <taxon>Hypothenemus</taxon>
    </lineage>
</organism>
<dbReference type="EMBL" id="JBDJPC010000015">
    <property type="protein sequence ID" value="KAL1488293.1"/>
    <property type="molecule type" value="Genomic_DNA"/>
</dbReference>
<evidence type="ECO:0000313" key="2">
    <source>
        <dbReference type="Proteomes" id="UP001566132"/>
    </source>
</evidence>